<dbReference type="AlphaFoldDB" id="A0A4R6IGG3"/>
<accession>A0A4R6IGG3</accession>
<name>A0A4R6IGG3_9SPHI</name>
<feature type="transmembrane region" description="Helical" evidence="1">
    <location>
        <begin position="42"/>
        <end position="59"/>
    </location>
</feature>
<dbReference type="EMBL" id="SNWM01000004">
    <property type="protein sequence ID" value="TDO20861.1"/>
    <property type="molecule type" value="Genomic_DNA"/>
</dbReference>
<dbReference type="RefSeq" id="WP_133557694.1">
    <property type="nucleotide sequence ID" value="NZ_SNWM01000004.1"/>
</dbReference>
<evidence type="ECO:0000313" key="3">
    <source>
        <dbReference type="Proteomes" id="UP000295499"/>
    </source>
</evidence>
<dbReference type="OrthoDB" id="954677at2"/>
<keyword evidence="1" id="KW-0472">Membrane</keyword>
<proteinExistence type="predicted"/>
<keyword evidence="1" id="KW-1133">Transmembrane helix</keyword>
<organism evidence="2 3">
    <name type="scientific">Pedobacter duraquae</name>
    <dbReference type="NCBI Taxonomy" id="425511"/>
    <lineage>
        <taxon>Bacteria</taxon>
        <taxon>Pseudomonadati</taxon>
        <taxon>Bacteroidota</taxon>
        <taxon>Sphingobacteriia</taxon>
        <taxon>Sphingobacteriales</taxon>
        <taxon>Sphingobacteriaceae</taxon>
        <taxon>Pedobacter</taxon>
    </lineage>
</organism>
<feature type="transmembrane region" description="Helical" evidence="1">
    <location>
        <begin position="71"/>
        <end position="95"/>
    </location>
</feature>
<reference evidence="2 3" key="1">
    <citation type="submission" date="2019-03" db="EMBL/GenBank/DDBJ databases">
        <title>Genomic Encyclopedia of Archaeal and Bacterial Type Strains, Phase II (KMG-II): from individual species to whole genera.</title>
        <authorList>
            <person name="Goeker M."/>
        </authorList>
    </citation>
    <scope>NUCLEOTIDE SEQUENCE [LARGE SCALE GENOMIC DNA]</scope>
    <source>
        <strain evidence="2 3">DSM 19034</strain>
    </source>
</reference>
<dbReference type="Proteomes" id="UP000295499">
    <property type="component" value="Unassembled WGS sequence"/>
</dbReference>
<protein>
    <submittedName>
        <fullName evidence="2">Uncharacterized protein</fullName>
    </submittedName>
</protein>
<comment type="caution">
    <text evidence="2">The sequence shown here is derived from an EMBL/GenBank/DDBJ whole genome shotgun (WGS) entry which is preliminary data.</text>
</comment>
<feature type="transmembrane region" description="Helical" evidence="1">
    <location>
        <begin position="143"/>
        <end position="161"/>
    </location>
</feature>
<keyword evidence="3" id="KW-1185">Reference proteome</keyword>
<sequence>MELQEMKALWKVDNTTPISITEIEKMTLENSHPMLRKIKRQLLLEMILWIIILFGYHNAFDGAKRPGAINLIFVAGLVQAVAYNFAGYCAARNLIAGSDLSTSFHNYLKKLRRFRWTAICSRAVLMLGVILFFSYGLEMQTKRIVGIAGITTMFGIQLLLISMSWNKRIEKLGGIAESLKN</sequence>
<keyword evidence="1" id="KW-0812">Transmembrane</keyword>
<feature type="transmembrane region" description="Helical" evidence="1">
    <location>
        <begin position="116"/>
        <end position="137"/>
    </location>
</feature>
<evidence type="ECO:0000313" key="2">
    <source>
        <dbReference type="EMBL" id="TDO20861.1"/>
    </source>
</evidence>
<evidence type="ECO:0000256" key="1">
    <source>
        <dbReference type="SAM" id="Phobius"/>
    </source>
</evidence>
<gene>
    <name evidence="2" type="ORF">CLV32_3496</name>
</gene>